<evidence type="ECO:0000256" key="13">
    <source>
        <dbReference type="ARBA" id="ARBA00023136"/>
    </source>
</evidence>
<keyword evidence="8" id="KW-0862">Zinc</keyword>
<dbReference type="Gene3D" id="3.40.50.300">
    <property type="entry name" value="P-loop containing nucleotide triphosphate hydrolases"/>
    <property type="match status" value="2"/>
</dbReference>
<dbReference type="CDD" id="cd18803">
    <property type="entry name" value="SF2_C_secA"/>
    <property type="match status" value="1"/>
</dbReference>
<feature type="binding site" evidence="14">
    <location>
        <position position="85"/>
    </location>
    <ligand>
        <name>ATP</name>
        <dbReference type="ChEBI" id="CHEBI:30616"/>
    </ligand>
</feature>
<name>A0A1I6JGA4_9FIRM</name>
<dbReference type="FunFam" id="3.40.50.300:FF:000334">
    <property type="entry name" value="Protein translocase subunit SecA"/>
    <property type="match status" value="1"/>
</dbReference>
<feature type="domain" description="Helicase ATP-binding" evidence="17">
    <location>
        <begin position="87"/>
        <end position="225"/>
    </location>
</feature>
<evidence type="ECO:0000256" key="2">
    <source>
        <dbReference type="ARBA" id="ARBA00007650"/>
    </source>
</evidence>
<dbReference type="PANTHER" id="PTHR30612:SF0">
    <property type="entry name" value="CHLOROPLAST PROTEIN-TRANSPORTING ATPASE"/>
    <property type="match status" value="1"/>
</dbReference>
<evidence type="ECO:0000259" key="18">
    <source>
        <dbReference type="PROSITE" id="PS51194"/>
    </source>
</evidence>
<dbReference type="InterPro" id="IPR020937">
    <property type="entry name" value="SecA_CS"/>
</dbReference>
<dbReference type="GO" id="GO:0008564">
    <property type="term" value="F:protein-exporting ATPase activity"/>
    <property type="evidence" value="ECO:0007669"/>
    <property type="project" value="UniProtKB-EC"/>
</dbReference>
<dbReference type="GO" id="GO:0031522">
    <property type="term" value="C:cell envelope Sec protein transport complex"/>
    <property type="evidence" value="ECO:0007669"/>
    <property type="project" value="TreeGrafter"/>
</dbReference>
<keyword evidence="10 14" id="KW-0653">Protein transport</keyword>
<dbReference type="InterPro" id="IPR014018">
    <property type="entry name" value="SecA_motor_DEAD"/>
</dbReference>
<keyword evidence="6" id="KW-0479">Metal-binding</keyword>
<reference evidence="20 21" key="1">
    <citation type="submission" date="2016-10" db="EMBL/GenBank/DDBJ databases">
        <authorList>
            <person name="de Groot N.N."/>
        </authorList>
    </citation>
    <scope>NUCLEOTIDE SEQUENCE [LARGE SCALE GENOMIC DNA]</scope>
    <source>
        <strain evidence="20 21">F</strain>
    </source>
</reference>
<dbReference type="PRINTS" id="PR00906">
    <property type="entry name" value="SECA"/>
</dbReference>
<feature type="binding site" evidence="14">
    <location>
        <position position="512"/>
    </location>
    <ligand>
        <name>ATP</name>
        <dbReference type="ChEBI" id="CHEBI:30616"/>
    </ligand>
</feature>
<dbReference type="InterPro" id="IPR036670">
    <property type="entry name" value="SecA_X-link_sf"/>
</dbReference>
<comment type="cofactor">
    <cofactor evidence="1">
        <name>Zn(2+)</name>
        <dbReference type="ChEBI" id="CHEBI:29105"/>
    </cofactor>
</comment>
<dbReference type="SMART" id="SM00958">
    <property type="entry name" value="SecA_PP_bind"/>
    <property type="match status" value="1"/>
</dbReference>
<dbReference type="HAMAP" id="MF_01382">
    <property type="entry name" value="SecA"/>
    <property type="match status" value="1"/>
</dbReference>
<comment type="similarity">
    <text evidence="2 14 15">Belongs to the SecA family.</text>
</comment>
<keyword evidence="4 14" id="KW-1003">Cell membrane</keyword>
<dbReference type="InterPro" id="IPR000185">
    <property type="entry name" value="SecA"/>
</dbReference>
<dbReference type="PANTHER" id="PTHR30612">
    <property type="entry name" value="SECA INNER MEMBRANE COMPONENT OF SEC PROTEIN SECRETION SYSTEM"/>
    <property type="match status" value="1"/>
</dbReference>
<evidence type="ECO:0000256" key="9">
    <source>
        <dbReference type="ARBA" id="ARBA00022840"/>
    </source>
</evidence>
<evidence type="ECO:0000256" key="1">
    <source>
        <dbReference type="ARBA" id="ARBA00001947"/>
    </source>
</evidence>
<evidence type="ECO:0000256" key="10">
    <source>
        <dbReference type="ARBA" id="ARBA00022927"/>
    </source>
</evidence>
<sequence>MNLVEKLFGTHSERELKLIQPVIRQILDLQPTMQAMSDDELKAQTPKFKERLAQGETLDDILPEAFATVREAAKRSVGMEHFPVQLIGGMVLHQGRIAEMRTGEGKTLVSTCPAYLNALEGKGVFIVTVNDYLAKRDAEWMGQIHQWLGLTVGVVLNEMKPEERRAAYNCDITYVTNNELGFDYLRDNMAIYKEQLVLRDLHYCIIDEVDSVLIDEARTPLIISGQSGKSTKLYEVCDAFARTLQRGEESAEFSKMAAIMGEEITETGDFIINEKDKVANLTEQGVHKVEQYFHINNLADPENLEIEHNMILALRANYLMERDKDYVVKDDEILIVDEFTGRIMPGRRYSDGLHQAIEAKEHVKVRRESKTLATITFQNFFNKFDKKGGMTGTAQTEEKEFRNIYGMDVIQIPTNRPVQRIDHEDAVYKSKKEKFEAVVDDVVRTHETGQPVLVGTITIETSELLSRMLKKRGIAHKVLNAKYHELEAQIVADAGIHGAVTIATNMAGRGTDIKLDDESLKLGGLKIIGTERHESRRIDNQLRGRAGRQGDPGESIFYLSLEDDLMRLFGSEKLMSMFTAMGVPEGEQIQHKMLSKAIENAQKKIETNNYGIRENLLKYDEVMNEQREAIYAERRKVLNGDNMRDVVMSMINGVVENAVDMSISDEQGPEDWNLTELSTLLLPIIPLPPIRLTEDQQNMTREELKHMLKEQATRLYEEKETEFNPVDRLREVERVVLLKVIDAKWMDHIDDMDQLREGIGLQAYGQRDPLVEYKMAGYDMFDNMMAAVREDTVRVLMHIRVEQKVEREQAAKITGTNRDGETMHTPVKRKARKIYPNDLCPCGSGKKFKQCHGKAIFESIARGEKPSPEALQNAAMAASQEKGGSANA</sequence>
<comment type="subcellular location">
    <subcellularLocation>
        <location evidence="14">Cell membrane</location>
        <topology evidence="14">Peripheral membrane protein</topology>
        <orientation evidence="14">Cytoplasmic side</orientation>
    </subcellularLocation>
    <subcellularLocation>
        <location evidence="14">Cytoplasm</location>
    </subcellularLocation>
    <text evidence="14">Distribution is 50-50.</text>
</comment>
<keyword evidence="11 14" id="KW-1278">Translocase</keyword>
<evidence type="ECO:0000259" key="17">
    <source>
        <dbReference type="PROSITE" id="PS51192"/>
    </source>
</evidence>
<dbReference type="FunFam" id="1.10.3060.10:FF:000003">
    <property type="entry name" value="Protein translocase subunit SecA"/>
    <property type="match status" value="1"/>
</dbReference>
<dbReference type="Pfam" id="PF07516">
    <property type="entry name" value="SecA_SW"/>
    <property type="match status" value="1"/>
</dbReference>
<organism evidence="20 21">
    <name type="scientific">[Clostridium] aminophilum</name>
    <dbReference type="NCBI Taxonomy" id="1526"/>
    <lineage>
        <taxon>Bacteria</taxon>
        <taxon>Bacillati</taxon>
        <taxon>Bacillota</taxon>
        <taxon>Clostridia</taxon>
        <taxon>Lachnospirales</taxon>
        <taxon>Lachnospiraceae</taxon>
    </lineage>
</organism>
<comment type="subunit">
    <text evidence="14">Monomer and homodimer. Part of the essential Sec protein translocation apparatus which comprises SecA, SecYEG and auxiliary proteins SecDF. Other proteins may also be involved.</text>
</comment>
<feature type="domain" description="Helicase C-terminal" evidence="18">
    <location>
        <begin position="422"/>
        <end position="606"/>
    </location>
</feature>
<evidence type="ECO:0000259" key="19">
    <source>
        <dbReference type="PROSITE" id="PS51196"/>
    </source>
</evidence>
<keyword evidence="3 14" id="KW-0813">Transport</keyword>
<evidence type="ECO:0000256" key="7">
    <source>
        <dbReference type="ARBA" id="ARBA00022741"/>
    </source>
</evidence>
<evidence type="ECO:0000256" key="8">
    <source>
        <dbReference type="ARBA" id="ARBA00022833"/>
    </source>
</evidence>
<dbReference type="Pfam" id="PF01043">
    <property type="entry name" value="SecA_PP_bind"/>
    <property type="match status" value="1"/>
</dbReference>
<keyword evidence="13 14" id="KW-0472">Membrane</keyword>
<proteinExistence type="inferred from homology"/>
<dbReference type="PROSITE" id="PS51194">
    <property type="entry name" value="HELICASE_CTER"/>
    <property type="match status" value="1"/>
</dbReference>
<comment type="catalytic activity">
    <reaction evidence="14">
        <text>ATP + H2O + cellular proteinSide 1 = ADP + phosphate + cellular proteinSide 2.</text>
        <dbReference type="EC" id="7.4.2.8"/>
    </reaction>
</comment>
<dbReference type="GO" id="GO:0017038">
    <property type="term" value="P:protein import"/>
    <property type="evidence" value="ECO:0007669"/>
    <property type="project" value="InterPro"/>
</dbReference>
<dbReference type="InterPro" id="IPR011115">
    <property type="entry name" value="SecA_DEAD"/>
</dbReference>
<evidence type="ECO:0000256" key="16">
    <source>
        <dbReference type="SAM" id="MobiDB-lite"/>
    </source>
</evidence>
<keyword evidence="5 14" id="KW-0963">Cytoplasm</keyword>
<dbReference type="InterPro" id="IPR044722">
    <property type="entry name" value="SecA_SF2_C"/>
</dbReference>
<dbReference type="CDD" id="cd17928">
    <property type="entry name" value="DEXDc_SecA"/>
    <property type="match status" value="1"/>
</dbReference>
<dbReference type="Gene3D" id="3.90.1440.10">
    <property type="entry name" value="SecA, preprotein cross-linking domain"/>
    <property type="match status" value="1"/>
</dbReference>
<evidence type="ECO:0000256" key="6">
    <source>
        <dbReference type="ARBA" id="ARBA00022723"/>
    </source>
</evidence>
<dbReference type="GO" id="GO:0046872">
    <property type="term" value="F:metal ion binding"/>
    <property type="evidence" value="ECO:0007669"/>
    <property type="project" value="UniProtKB-KW"/>
</dbReference>
<evidence type="ECO:0000256" key="15">
    <source>
        <dbReference type="RuleBase" id="RU003874"/>
    </source>
</evidence>
<dbReference type="Gene3D" id="1.10.3060.10">
    <property type="entry name" value="Helical scaffold and wing domains of SecA"/>
    <property type="match status" value="1"/>
</dbReference>
<feature type="domain" description="SecA family profile" evidence="19">
    <location>
        <begin position="1"/>
        <end position="590"/>
    </location>
</feature>
<feature type="region of interest" description="Disordered" evidence="16">
    <location>
        <begin position="862"/>
        <end position="888"/>
    </location>
</feature>
<dbReference type="Proteomes" id="UP000214760">
    <property type="component" value="Unassembled WGS sequence"/>
</dbReference>
<dbReference type="InterPro" id="IPR036266">
    <property type="entry name" value="SecA_Wing/Scaffold_sf"/>
</dbReference>
<dbReference type="AlphaFoldDB" id="A0A1I6JGA4"/>
<gene>
    <name evidence="14" type="primary">secA</name>
    <name evidence="20" type="ORF">SAMN02910262_01516</name>
</gene>
<protein>
    <recommendedName>
        <fullName evidence="14 15">Protein translocase subunit SecA</fullName>
        <ecNumber evidence="14">7.4.2.8</ecNumber>
    </recommendedName>
</protein>
<comment type="function">
    <text evidence="14">Part of the Sec protein translocase complex. Interacts with the SecYEG preprotein conducting channel. Has a central role in coupling the hydrolysis of ATP to the transfer of proteins into and across the cell membrane, serving as an ATP-driven molecular motor driving the stepwise translocation of polypeptide chains across the membrane.</text>
</comment>
<evidence type="ECO:0000256" key="4">
    <source>
        <dbReference type="ARBA" id="ARBA00022475"/>
    </source>
</evidence>
<dbReference type="SUPFAM" id="SSF52540">
    <property type="entry name" value="P-loop containing nucleoside triphosphate hydrolases"/>
    <property type="match status" value="2"/>
</dbReference>
<dbReference type="PROSITE" id="PS51196">
    <property type="entry name" value="SECA_MOTOR_DEAD"/>
    <property type="match status" value="1"/>
</dbReference>
<dbReference type="FunFam" id="3.40.50.300:FF:000429">
    <property type="entry name" value="Preprotein translocase subunit SecA"/>
    <property type="match status" value="1"/>
</dbReference>
<dbReference type="GO" id="GO:0043952">
    <property type="term" value="P:protein transport by the Sec complex"/>
    <property type="evidence" value="ECO:0007669"/>
    <property type="project" value="TreeGrafter"/>
</dbReference>
<dbReference type="PROSITE" id="PS51192">
    <property type="entry name" value="HELICASE_ATP_BIND_1"/>
    <property type="match status" value="1"/>
</dbReference>
<evidence type="ECO:0000256" key="12">
    <source>
        <dbReference type="ARBA" id="ARBA00023010"/>
    </source>
</evidence>
<dbReference type="Pfam" id="PF02810">
    <property type="entry name" value="SEC-C"/>
    <property type="match status" value="1"/>
</dbReference>
<dbReference type="InterPro" id="IPR001650">
    <property type="entry name" value="Helicase_C-like"/>
</dbReference>
<dbReference type="EMBL" id="FOZC01000007">
    <property type="protein sequence ID" value="SFR78015.1"/>
    <property type="molecule type" value="Genomic_DNA"/>
</dbReference>
<dbReference type="Pfam" id="PF07517">
    <property type="entry name" value="SecA_DEAD"/>
    <property type="match status" value="1"/>
</dbReference>
<dbReference type="GO" id="GO:0005829">
    <property type="term" value="C:cytosol"/>
    <property type="evidence" value="ECO:0007669"/>
    <property type="project" value="TreeGrafter"/>
</dbReference>
<dbReference type="GO" id="GO:0006605">
    <property type="term" value="P:protein targeting"/>
    <property type="evidence" value="ECO:0007669"/>
    <property type="project" value="UniProtKB-UniRule"/>
</dbReference>
<dbReference type="FunFam" id="3.90.1440.10:FF:000001">
    <property type="entry name" value="Preprotein translocase subunit SecA"/>
    <property type="match status" value="1"/>
</dbReference>
<keyword evidence="7 14" id="KW-0547">Nucleotide-binding</keyword>
<evidence type="ECO:0000256" key="14">
    <source>
        <dbReference type="HAMAP-Rule" id="MF_01382"/>
    </source>
</evidence>
<dbReference type="EC" id="7.4.2.8" evidence="14"/>
<dbReference type="InterPro" id="IPR004027">
    <property type="entry name" value="SEC_C_motif"/>
</dbReference>
<dbReference type="NCBIfam" id="NF009538">
    <property type="entry name" value="PRK12904.1"/>
    <property type="match status" value="1"/>
</dbReference>
<dbReference type="SUPFAM" id="SSF81886">
    <property type="entry name" value="Helical scaffold and wing domains of SecA"/>
    <property type="match status" value="1"/>
</dbReference>
<dbReference type="GO" id="GO:0005886">
    <property type="term" value="C:plasma membrane"/>
    <property type="evidence" value="ECO:0007669"/>
    <property type="project" value="UniProtKB-SubCell"/>
</dbReference>
<dbReference type="NCBIfam" id="TIGR00963">
    <property type="entry name" value="secA"/>
    <property type="match status" value="1"/>
</dbReference>
<keyword evidence="9 14" id="KW-0067">ATP-binding</keyword>
<dbReference type="InterPro" id="IPR014001">
    <property type="entry name" value="Helicase_ATP-bd"/>
</dbReference>
<dbReference type="GO" id="GO:0005524">
    <property type="term" value="F:ATP binding"/>
    <property type="evidence" value="ECO:0007669"/>
    <property type="project" value="UniProtKB-UniRule"/>
</dbReference>
<keyword evidence="12 14" id="KW-0811">Translocation</keyword>
<dbReference type="InterPro" id="IPR027417">
    <property type="entry name" value="P-loop_NTPase"/>
</dbReference>
<dbReference type="GO" id="GO:0065002">
    <property type="term" value="P:intracellular protein transmembrane transport"/>
    <property type="evidence" value="ECO:0007669"/>
    <property type="project" value="UniProtKB-UniRule"/>
</dbReference>
<dbReference type="InterPro" id="IPR011130">
    <property type="entry name" value="SecA_preprotein_X-link_dom"/>
</dbReference>
<evidence type="ECO:0000256" key="5">
    <source>
        <dbReference type="ARBA" id="ARBA00022490"/>
    </source>
</evidence>
<dbReference type="SUPFAM" id="SSF81767">
    <property type="entry name" value="Pre-protein crosslinking domain of SecA"/>
    <property type="match status" value="1"/>
</dbReference>
<dbReference type="SMART" id="SM00957">
    <property type="entry name" value="SecA_DEAD"/>
    <property type="match status" value="1"/>
</dbReference>
<evidence type="ECO:0000313" key="20">
    <source>
        <dbReference type="EMBL" id="SFR78015.1"/>
    </source>
</evidence>
<dbReference type="RefSeq" id="WP_081844179.1">
    <property type="nucleotide sequence ID" value="NZ_FOZC01000007.1"/>
</dbReference>
<evidence type="ECO:0000256" key="3">
    <source>
        <dbReference type="ARBA" id="ARBA00022448"/>
    </source>
</evidence>
<dbReference type="InterPro" id="IPR011116">
    <property type="entry name" value="SecA_Wing/Scaffold"/>
</dbReference>
<feature type="binding site" evidence="14">
    <location>
        <begin position="103"/>
        <end position="107"/>
    </location>
    <ligand>
        <name>ATP</name>
        <dbReference type="ChEBI" id="CHEBI:30616"/>
    </ligand>
</feature>
<evidence type="ECO:0000256" key="11">
    <source>
        <dbReference type="ARBA" id="ARBA00022967"/>
    </source>
</evidence>
<dbReference type="PROSITE" id="PS01312">
    <property type="entry name" value="SECA"/>
    <property type="match status" value="1"/>
</dbReference>
<accession>A0A1I6JGA4</accession>
<dbReference type="Pfam" id="PF21090">
    <property type="entry name" value="P-loop_SecA"/>
    <property type="match status" value="2"/>
</dbReference>
<evidence type="ECO:0000313" key="21">
    <source>
        <dbReference type="Proteomes" id="UP000214760"/>
    </source>
</evidence>